<dbReference type="InterPro" id="IPR022892">
    <property type="entry name" value="RNaseHI"/>
</dbReference>
<dbReference type="GO" id="GO:0003676">
    <property type="term" value="F:nucleic acid binding"/>
    <property type="evidence" value="ECO:0007669"/>
    <property type="project" value="InterPro"/>
</dbReference>
<keyword evidence="10 12" id="KW-0378">Hydrolase</keyword>
<proteinExistence type="inferred from homology"/>
<comment type="cofactor">
    <cofactor evidence="12">
        <name>Mg(2+)</name>
        <dbReference type="ChEBI" id="CHEBI:18420"/>
    </cofactor>
    <text evidence="12">Binds 1 Mg(2+) ion per subunit. May bind a second metal ion at a regulatory site, or after substrate binding.</text>
</comment>
<comment type="subcellular location">
    <subcellularLocation>
        <location evidence="12">Cytoplasm</location>
    </subcellularLocation>
</comment>
<gene>
    <name evidence="12" type="primary">rnhA</name>
    <name evidence="15" type="ORF">SAMN05216233_10181</name>
</gene>
<evidence type="ECO:0000256" key="3">
    <source>
        <dbReference type="ARBA" id="ARBA00005300"/>
    </source>
</evidence>
<dbReference type="CDD" id="cd09278">
    <property type="entry name" value="RNase_HI_prokaryote_like"/>
    <property type="match status" value="1"/>
</dbReference>
<accession>A0A1G5ADM2</accession>
<comment type="function">
    <text evidence="2 12">Endonuclease that specifically degrades the RNA of RNA-DNA hybrids.</text>
</comment>
<evidence type="ECO:0000256" key="6">
    <source>
        <dbReference type="ARBA" id="ARBA00017721"/>
    </source>
</evidence>
<dbReference type="Pfam" id="PF01693">
    <property type="entry name" value="Cauli_VI"/>
    <property type="match status" value="1"/>
</dbReference>
<feature type="binding site" evidence="12">
    <location>
        <position position="84"/>
    </location>
    <ligand>
        <name>Mg(2+)</name>
        <dbReference type="ChEBI" id="CHEBI:18420"/>
        <label>2</label>
    </ligand>
</feature>
<reference evidence="15 16" key="1">
    <citation type="submission" date="2016-10" db="EMBL/GenBank/DDBJ databases">
        <authorList>
            <person name="de Groot N.N."/>
        </authorList>
    </citation>
    <scope>NUCLEOTIDE SEQUENCE [LARGE SCALE GENOMIC DNA]</scope>
    <source>
        <strain evidence="15 16">AA1</strain>
    </source>
</reference>
<evidence type="ECO:0000313" key="15">
    <source>
        <dbReference type="EMBL" id="SCX75964.1"/>
    </source>
</evidence>
<dbReference type="InterPro" id="IPR012337">
    <property type="entry name" value="RNaseH-like_sf"/>
</dbReference>
<sequence>MVKQQYYAVAKGRVPGVYTTWPEAEEQVKGFIGNHHRKFKTRVEAEAWIKNPTQSPTQRTSSPSGKRQQPTMMVPDNAVLIHSDGGAIGNPGVGAYGVVIVDGDDRTELKDGYQHTTNNRMELLGCIRGLEQVGAVDRPIVIVTDSKYVVNAVNRGWAIGWKQKGWKKNDGKPALNRDLWERLLELTEDRRVSFQWVKGHAGHPLNERCDALVNEVTRGGAVSLRVDRGYTVTPS</sequence>
<evidence type="ECO:0000256" key="13">
    <source>
        <dbReference type="SAM" id="MobiDB-lite"/>
    </source>
</evidence>
<comment type="catalytic activity">
    <reaction evidence="1 12">
        <text>Endonucleolytic cleavage to 5'-phosphomonoester.</text>
        <dbReference type="EC" id="3.1.26.4"/>
    </reaction>
</comment>
<feature type="region of interest" description="Disordered" evidence="13">
    <location>
        <begin position="47"/>
        <end position="71"/>
    </location>
</feature>
<dbReference type="InterPro" id="IPR011320">
    <property type="entry name" value="RNase_H1_N"/>
</dbReference>
<evidence type="ECO:0000259" key="14">
    <source>
        <dbReference type="PROSITE" id="PS50879"/>
    </source>
</evidence>
<dbReference type="Gene3D" id="3.40.970.10">
    <property type="entry name" value="Ribonuclease H1, N-terminal domain"/>
    <property type="match status" value="1"/>
</dbReference>
<evidence type="ECO:0000256" key="11">
    <source>
        <dbReference type="ARBA" id="ARBA00022842"/>
    </source>
</evidence>
<comment type="subunit">
    <text evidence="4 12">Monomer.</text>
</comment>
<feature type="binding site" evidence="12">
    <location>
        <position position="210"/>
    </location>
    <ligand>
        <name>Mg(2+)</name>
        <dbReference type="ChEBI" id="CHEBI:18420"/>
        <label>2</label>
    </ligand>
</feature>
<dbReference type="InterPro" id="IPR050092">
    <property type="entry name" value="RNase_H"/>
</dbReference>
<dbReference type="EMBL" id="FMUX01000001">
    <property type="protein sequence ID" value="SCX75964.1"/>
    <property type="molecule type" value="Genomic_DNA"/>
</dbReference>
<feature type="binding site" evidence="12">
    <location>
        <position position="122"/>
    </location>
    <ligand>
        <name>Mg(2+)</name>
        <dbReference type="ChEBI" id="CHEBI:18420"/>
        <label>1</label>
    </ligand>
</feature>
<comment type="similarity">
    <text evidence="3 12">Belongs to the RNase H family.</text>
</comment>
<evidence type="ECO:0000256" key="7">
    <source>
        <dbReference type="ARBA" id="ARBA00022722"/>
    </source>
</evidence>
<dbReference type="OrthoDB" id="7845843at2"/>
<dbReference type="GO" id="GO:0000287">
    <property type="term" value="F:magnesium ion binding"/>
    <property type="evidence" value="ECO:0007669"/>
    <property type="project" value="UniProtKB-UniRule"/>
</dbReference>
<dbReference type="InterPro" id="IPR002156">
    <property type="entry name" value="RNaseH_domain"/>
</dbReference>
<evidence type="ECO:0000256" key="4">
    <source>
        <dbReference type="ARBA" id="ARBA00011245"/>
    </source>
</evidence>
<dbReference type="PIRSF" id="PIRSF036852">
    <property type="entry name" value="Ribonuclease_H1_euk"/>
    <property type="match status" value="1"/>
</dbReference>
<protein>
    <recommendedName>
        <fullName evidence="6 12">Ribonuclease H</fullName>
        <shortName evidence="12">RNase H</shortName>
        <ecNumber evidence="5 12">3.1.26.4</ecNumber>
    </recommendedName>
</protein>
<feature type="compositionally biased region" description="Low complexity" evidence="13">
    <location>
        <begin position="52"/>
        <end position="64"/>
    </location>
</feature>
<dbReference type="InterPro" id="IPR009027">
    <property type="entry name" value="Ribosomal_bL9/RNase_H1_N"/>
</dbReference>
<dbReference type="RefSeq" id="WP_092208113.1">
    <property type="nucleotide sequence ID" value="NZ_FMUX01000001.1"/>
</dbReference>
<dbReference type="FunFam" id="3.40.970.10:FF:000002">
    <property type="entry name" value="Ribonuclease H"/>
    <property type="match status" value="1"/>
</dbReference>
<dbReference type="HAMAP" id="MF_00042">
    <property type="entry name" value="RNase_H"/>
    <property type="match status" value="1"/>
</dbReference>
<keyword evidence="7 12" id="KW-0540">Nuclease</keyword>
<dbReference type="PROSITE" id="PS50879">
    <property type="entry name" value="RNASE_H_1"/>
    <property type="match status" value="1"/>
</dbReference>
<keyword evidence="8 12" id="KW-0479">Metal-binding</keyword>
<evidence type="ECO:0000256" key="8">
    <source>
        <dbReference type="ARBA" id="ARBA00022723"/>
    </source>
</evidence>
<keyword evidence="11 12" id="KW-0460">Magnesium</keyword>
<dbReference type="PANTHER" id="PTHR10642:SF26">
    <property type="entry name" value="RIBONUCLEASE H1"/>
    <property type="match status" value="1"/>
</dbReference>
<feature type="binding site" evidence="12">
    <location>
        <position position="84"/>
    </location>
    <ligand>
        <name>Mg(2+)</name>
        <dbReference type="ChEBI" id="CHEBI:18420"/>
        <label>1</label>
    </ligand>
</feature>
<feature type="domain" description="RNase H type-1" evidence="14">
    <location>
        <begin position="75"/>
        <end position="218"/>
    </location>
</feature>
<evidence type="ECO:0000256" key="1">
    <source>
        <dbReference type="ARBA" id="ARBA00000077"/>
    </source>
</evidence>
<feature type="binding site" evidence="12">
    <location>
        <position position="145"/>
    </location>
    <ligand>
        <name>Mg(2+)</name>
        <dbReference type="ChEBI" id="CHEBI:18420"/>
        <label>1</label>
    </ligand>
</feature>
<dbReference type="EC" id="3.1.26.4" evidence="5 12"/>
<evidence type="ECO:0000256" key="12">
    <source>
        <dbReference type="HAMAP-Rule" id="MF_00042"/>
    </source>
</evidence>
<evidence type="ECO:0000256" key="2">
    <source>
        <dbReference type="ARBA" id="ARBA00004065"/>
    </source>
</evidence>
<keyword evidence="16" id="KW-1185">Reference proteome</keyword>
<dbReference type="InterPro" id="IPR037056">
    <property type="entry name" value="RNase_H1_N_sf"/>
</dbReference>
<keyword evidence="12" id="KW-0963">Cytoplasm</keyword>
<name>A0A1G5ADM2_9BACT</name>
<dbReference type="PANTHER" id="PTHR10642">
    <property type="entry name" value="RIBONUCLEASE H1"/>
    <property type="match status" value="1"/>
</dbReference>
<dbReference type="GO" id="GO:0005737">
    <property type="term" value="C:cytoplasm"/>
    <property type="evidence" value="ECO:0007669"/>
    <property type="project" value="UniProtKB-SubCell"/>
</dbReference>
<dbReference type="GO" id="GO:0043137">
    <property type="term" value="P:DNA replication, removal of RNA primer"/>
    <property type="evidence" value="ECO:0007669"/>
    <property type="project" value="TreeGrafter"/>
</dbReference>
<dbReference type="GO" id="GO:0004523">
    <property type="term" value="F:RNA-DNA hybrid ribonuclease activity"/>
    <property type="evidence" value="ECO:0007669"/>
    <property type="project" value="UniProtKB-UniRule"/>
</dbReference>
<dbReference type="SUPFAM" id="SSF53098">
    <property type="entry name" value="Ribonuclease H-like"/>
    <property type="match status" value="1"/>
</dbReference>
<evidence type="ECO:0000256" key="9">
    <source>
        <dbReference type="ARBA" id="ARBA00022759"/>
    </source>
</evidence>
<dbReference type="AlphaFoldDB" id="A0A1G5ADM2"/>
<evidence type="ECO:0000313" key="16">
    <source>
        <dbReference type="Proteomes" id="UP000198870"/>
    </source>
</evidence>
<organism evidence="15 16">
    <name type="scientific">Desulfoluna spongiiphila</name>
    <dbReference type="NCBI Taxonomy" id="419481"/>
    <lineage>
        <taxon>Bacteria</taxon>
        <taxon>Pseudomonadati</taxon>
        <taxon>Thermodesulfobacteriota</taxon>
        <taxon>Desulfobacteria</taxon>
        <taxon>Desulfobacterales</taxon>
        <taxon>Desulfolunaceae</taxon>
        <taxon>Desulfoluna</taxon>
    </lineage>
</organism>
<dbReference type="Proteomes" id="UP000198870">
    <property type="component" value="Unassembled WGS sequence"/>
</dbReference>
<keyword evidence="9 12" id="KW-0255">Endonuclease</keyword>
<dbReference type="STRING" id="419481.SAMN05216233_10181"/>
<evidence type="ECO:0000256" key="10">
    <source>
        <dbReference type="ARBA" id="ARBA00022801"/>
    </source>
</evidence>
<dbReference type="InterPro" id="IPR017067">
    <property type="entry name" value="RNase_H1_euk"/>
</dbReference>
<dbReference type="InterPro" id="IPR036397">
    <property type="entry name" value="RNaseH_sf"/>
</dbReference>
<dbReference type="Pfam" id="PF00075">
    <property type="entry name" value="RNase_H"/>
    <property type="match status" value="1"/>
</dbReference>
<dbReference type="SUPFAM" id="SSF55658">
    <property type="entry name" value="L9 N-domain-like"/>
    <property type="match status" value="1"/>
</dbReference>
<dbReference type="Gene3D" id="3.30.420.10">
    <property type="entry name" value="Ribonuclease H-like superfamily/Ribonuclease H"/>
    <property type="match status" value="1"/>
</dbReference>
<evidence type="ECO:0000256" key="5">
    <source>
        <dbReference type="ARBA" id="ARBA00012180"/>
    </source>
</evidence>